<protein>
    <submittedName>
        <fullName evidence="1">Uncharacterized protein</fullName>
    </submittedName>
</protein>
<dbReference type="Proteomes" id="UP001152888">
    <property type="component" value="Unassembled WGS sequence"/>
</dbReference>
<dbReference type="EMBL" id="CAKOFQ010006985">
    <property type="protein sequence ID" value="CAH1985739.1"/>
    <property type="molecule type" value="Genomic_DNA"/>
</dbReference>
<evidence type="ECO:0000313" key="1">
    <source>
        <dbReference type="EMBL" id="CAH1985739.1"/>
    </source>
</evidence>
<keyword evidence="2" id="KW-1185">Reference proteome</keyword>
<reference evidence="1" key="1">
    <citation type="submission" date="2022-03" db="EMBL/GenBank/DDBJ databases">
        <authorList>
            <person name="Sayadi A."/>
        </authorList>
    </citation>
    <scope>NUCLEOTIDE SEQUENCE</scope>
</reference>
<dbReference type="OrthoDB" id="10002463at2759"/>
<name>A0A9P0PIS7_ACAOB</name>
<sequence>MDCPPQSPGVNPIELLWDELDRQVKNVHVTIEKQLFDRLNVAWDNIATESLQKLVRCLPRIWDAIIKA</sequence>
<gene>
    <name evidence="1" type="ORF">ACAOBT_LOCUS16851</name>
</gene>
<evidence type="ECO:0000313" key="2">
    <source>
        <dbReference type="Proteomes" id="UP001152888"/>
    </source>
</evidence>
<organism evidence="1 2">
    <name type="scientific">Acanthoscelides obtectus</name>
    <name type="common">Bean weevil</name>
    <name type="synonym">Bruchus obtectus</name>
    <dbReference type="NCBI Taxonomy" id="200917"/>
    <lineage>
        <taxon>Eukaryota</taxon>
        <taxon>Metazoa</taxon>
        <taxon>Ecdysozoa</taxon>
        <taxon>Arthropoda</taxon>
        <taxon>Hexapoda</taxon>
        <taxon>Insecta</taxon>
        <taxon>Pterygota</taxon>
        <taxon>Neoptera</taxon>
        <taxon>Endopterygota</taxon>
        <taxon>Coleoptera</taxon>
        <taxon>Polyphaga</taxon>
        <taxon>Cucujiformia</taxon>
        <taxon>Chrysomeloidea</taxon>
        <taxon>Chrysomelidae</taxon>
        <taxon>Bruchinae</taxon>
        <taxon>Bruchini</taxon>
        <taxon>Acanthoscelides</taxon>
    </lineage>
</organism>
<dbReference type="GO" id="GO:0003676">
    <property type="term" value="F:nucleic acid binding"/>
    <property type="evidence" value="ECO:0007669"/>
    <property type="project" value="InterPro"/>
</dbReference>
<dbReference type="AlphaFoldDB" id="A0A9P0PIS7"/>
<dbReference type="Gene3D" id="3.30.420.10">
    <property type="entry name" value="Ribonuclease H-like superfamily/Ribonuclease H"/>
    <property type="match status" value="1"/>
</dbReference>
<dbReference type="InterPro" id="IPR036397">
    <property type="entry name" value="RNaseH_sf"/>
</dbReference>
<accession>A0A9P0PIS7</accession>
<comment type="caution">
    <text evidence="1">The sequence shown here is derived from an EMBL/GenBank/DDBJ whole genome shotgun (WGS) entry which is preliminary data.</text>
</comment>
<proteinExistence type="predicted"/>